<dbReference type="NCBIfam" id="TIGR00157">
    <property type="entry name" value="ribosome small subunit-dependent GTPase A"/>
    <property type="match status" value="1"/>
</dbReference>
<protein>
    <recommendedName>
        <fullName evidence="10">Small ribosomal subunit biogenesis GTPase RsgA</fullName>
        <ecNumber evidence="10">3.6.1.-</ecNumber>
    </recommendedName>
</protein>
<evidence type="ECO:0000313" key="13">
    <source>
        <dbReference type="EMBL" id="KXG43715.1"/>
    </source>
</evidence>
<dbReference type="GO" id="GO:0046872">
    <property type="term" value="F:metal ion binding"/>
    <property type="evidence" value="ECO:0007669"/>
    <property type="project" value="UniProtKB-KW"/>
</dbReference>
<dbReference type="GO" id="GO:0005737">
    <property type="term" value="C:cytoplasm"/>
    <property type="evidence" value="ECO:0007669"/>
    <property type="project" value="UniProtKB-SubCell"/>
</dbReference>
<keyword evidence="14" id="KW-1185">Reference proteome</keyword>
<evidence type="ECO:0000256" key="1">
    <source>
        <dbReference type="ARBA" id="ARBA00022490"/>
    </source>
</evidence>
<keyword evidence="2 10" id="KW-0690">Ribosome biogenesis</keyword>
<reference evidence="13 14" key="1">
    <citation type="submission" date="2016-02" db="EMBL/GenBank/DDBJ databases">
        <title>Draft Genome for Tepidibacillus decaturensis nov. sp. Strain Z9, an Anaerobic, Moderately Thermophilic and Heterotrophic Bacterium from Deep Subsurface of the Illinois Basin, USA.</title>
        <authorList>
            <person name="Dong Y."/>
            <person name="Chang J.Y."/>
            <person name="Sanford R."/>
            <person name="Fouke B.W."/>
        </authorList>
    </citation>
    <scope>NUCLEOTIDE SEQUENCE [LARGE SCALE GENOMIC DNA]</scope>
    <source>
        <strain evidence="13 14">Z9</strain>
    </source>
</reference>
<dbReference type="Proteomes" id="UP000070352">
    <property type="component" value="Unassembled WGS sequence"/>
</dbReference>
<evidence type="ECO:0000256" key="2">
    <source>
        <dbReference type="ARBA" id="ARBA00022517"/>
    </source>
</evidence>
<dbReference type="STRING" id="1413211.U473_06570"/>
<dbReference type="InterPro" id="IPR031944">
    <property type="entry name" value="RsgA_N"/>
</dbReference>
<proteinExistence type="inferred from homology"/>
<evidence type="ECO:0000256" key="7">
    <source>
        <dbReference type="ARBA" id="ARBA00022833"/>
    </source>
</evidence>
<feature type="binding site" evidence="10">
    <location>
        <position position="255"/>
    </location>
    <ligand>
        <name>Zn(2+)</name>
        <dbReference type="ChEBI" id="CHEBI:29105"/>
    </ligand>
</feature>
<dbReference type="HAMAP" id="MF_01820">
    <property type="entry name" value="GTPase_RsgA"/>
    <property type="match status" value="1"/>
</dbReference>
<gene>
    <name evidence="10" type="primary">rsgA</name>
    <name evidence="13" type="ORF">U473_06570</name>
</gene>
<dbReference type="Gene3D" id="1.10.40.50">
    <property type="entry name" value="Probable gtpase engc, domain 3"/>
    <property type="match status" value="1"/>
</dbReference>
<dbReference type="Pfam" id="PF16745">
    <property type="entry name" value="RsgA_N"/>
    <property type="match status" value="1"/>
</dbReference>
<dbReference type="SUPFAM" id="SSF52540">
    <property type="entry name" value="P-loop containing nucleoside triphosphate hydrolases"/>
    <property type="match status" value="1"/>
</dbReference>
<feature type="binding site" evidence="10">
    <location>
        <position position="261"/>
    </location>
    <ligand>
        <name>Zn(2+)</name>
        <dbReference type="ChEBI" id="CHEBI:29105"/>
    </ligand>
</feature>
<keyword evidence="3 10" id="KW-0479">Metal-binding</keyword>
<evidence type="ECO:0000256" key="5">
    <source>
        <dbReference type="ARBA" id="ARBA00022741"/>
    </source>
</evidence>
<dbReference type="GO" id="GO:0005525">
    <property type="term" value="F:GTP binding"/>
    <property type="evidence" value="ECO:0007669"/>
    <property type="project" value="UniProtKB-UniRule"/>
</dbReference>
<evidence type="ECO:0000256" key="9">
    <source>
        <dbReference type="ARBA" id="ARBA00023134"/>
    </source>
</evidence>
<evidence type="ECO:0000256" key="10">
    <source>
        <dbReference type="HAMAP-Rule" id="MF_01820"/>
    </source>
</evidence>
<keyword evidence="6 10" id="KW-0378">Hydrolase</keyword>
<keyword evidence="8 10" id="KW-0694">RNA-binding</keyword>
<evidence type="ECO:0000259" key="12">
    <source>
        <dbReference type="PROSITE" id="PS51721"/>
    </source>
</evidence>
<dbReference type="GO" id="GO:0003924">
    <property type="term" value="F:GTPase activity"/>
    <property type="evidence" value="ECO:0007669"/>
    <property type="project" value="UniProtKB-UniRule"/>
</dbReference>
<feature type="binding site" evidence="10">
    <location>
        <begin position="112"/>
        <end position="115"/>
    </location>
    <ligand>
        <name>GTP</name>
        <dbReference type="ChEBI" id="CHEBI:37565"/>
    </ligand>
</feature>
<organism evidence="13 14">
    <name type="scientific">Tepidibacillus decaturensis</name>
    <dbReference type="NCBI Taxonomy" id="1413211"/>
    <lineage>
        <taxon>Bacteria</taxon>
        <taxon>Bacillati</taxon>
        <taxon>Bacillota</taxon>
        <taxon>Bacilli</taxon>
        <taxon>Bacillales</taxon>
        <taxon>Bacillaceae</taxon>
        <taxon>Tepidibacillus</taxon>
    </lineage>
</organism>
<evidence type="ECO:0000313" key="14">
    <source>
        <dbReference type="Proteomes" id="UP000070352"/>
    </source>
</evidence>
<keyword evidence="9 10" id="KW-0342">GTP-binding</keyword>
<dbReference type="CDD" id="cd04466">
    <property type="entry name" value="S1_YloQ_GTPase"/>
    <property type="match status" value="1"/>
</dbReference>
<name>A0A135L3Z2_9BACI</name>
<evidence type="ECO:0000256" key="3">
    <source>
        <dbReference type="ARBA" id="ARBA00022723"/>
    </source>
</evidence>
<comment type="subcellular location">
    <subcellularLocation>
        <location evidence="10">Cytoplasm</location>
    </subcellularLocation>
</comment>
<feature type="domain" description="CP-type G" evidence="12">
    <location>
        <begin position="63"/>
        <end position="224"/>
    </location>
</feature>
<evidence type="ECO:0000256" key="8">
    <source>
        <dbReference type="ARBA" id="ARBA00022884"/>
    </source>
</evidence>
<evidence type="ECO:0000259" key="11">
    <source>
        <dbReference type="PROSITE" id="PS50936"/>
    </source>
</evidence>
<feature type="binding site" evidence="10">
    <location>
        <position position="248"/>
    </location>
    <ligand>
        <name>Zn(2+)</name>
        <dbReference type="ChEBI" id="CHEBI:29105"/>
    </ligand>
</feature>
<dbReference type="InterPro" id="IPR004881">
    <property type="entry name" value="Ribosome_biogen_GTPase_RsgA"/>
</dbReference>
<dbReference type="CDD" id="cd01854">
    <property type="entry name" value="YjeQ_EngC"/>
    <property type="match status" value="1"/>
</dbReference>
<dbReference type="Gene3D" id="3.40.50.300">
    <property type="entry name" value="P-loop containing nucleotide triphosphate hydrolases"/>
    <property type="match status" value="1"/>
</dbReference>
<comment type="subunit">
    <text evidence="10">Monomer. Associates with 30S ribosomal subunit, binds 16S rRNA.</text>
</comment>
<dbReference type="SUPFAM" id="SSF50249">
    <property type="entry name" value="Nucleic acid-binding proteins"/>
    <property type="match status" value="1"/>
</dbReference>
<dbReference type="PROSITE" id="PS51721">
    <property type="entry name" value="G_CP"/>
    <property type="match status" value="1"/>
</dbReference>
<accession>A0A135L3Z2</accession>
<feature type="binding site" evidence="10">
    <location>
        <begin position="166"/>
        <end position="174"/>
    </location>
    <ligand>
        <name>GTP</name>
        <dbReference type="ChEBI" id="CHEBI:37565"/>
    </ligand>
</feature>
<dbReference type="InterPro" id="IPR010914">
    <property type="entry name" value="RsgA_GTPase_dom"/>
</dbReference>
<comment type="cofactor">
    <cofactor evidence="10">
        <name>Zn(2+)</name>
        <dbReference type="ChEBI" id="CHEBI:29105"/>
    </cofactor>
    <text evidence="10">Binds 1 zinc ion per subunit.</text>
</comment>
<evidence type="ECO:0000256" key="6">
    <source>
        <dbReference type="ARBA" id="ARBA00022801"/>
    </source>
</evidence>
<dbReference type="Gene3D" id="2.40.50.140">
    <property type="entry name" value="Nucleic acid-binding proteins"/>
    <property type="match status" value="1"/>
</dbReference>
<dbReference type="PANTHER" id="PTHR32120">
    <property type="entry name" value="SMALL RIBOSOMAL SUBUNIT BIOGENESIS GTPASE RSGA"/>
    <property type="match status" value="1"/>
</dbReference>
<comment type="caution">
    <text evidence="13">The sequence shown here is derived from an EMBL/GenBank/DDBJ whole genome shotgun (WGS) entry which is preliminary data.</text>
</comment>
<comment type="function">
    <text evidence="10">One of several proteins that assist in the late maturation steps of the functional core of the 30S ribosomal subunit. Helps release RbfA from mature subunits. May play a role in the assembly of ribosomal proteins into the subunit. Circularly permuted GTPase that catalyzes slow GTP hydrolysis, GTPase activity is stimulated by the 30S ribosomal subunit.</text>
</comment>
<dbReference type="RefSeq" id="WP_068724565.1">
    <property type="nucleotide sequence ID" value="NZ_LSKU01000001.1"/>
</dbReference>
<comment type="similarity">
    <text evidence="10">Belongs to the TRAFAC class YlqF/YawG GTPase family. RsgA subfamily.</text>
</comment>
<keyword evidence="4 10" id="KW-0699">rRNA-binding</keyword>
<keyword evidence="7 10" id="KW-0862">Zinc</keyword>
<dbReference type="OrthoDB" id="9809485at2"/>
<dbReference type="InterPro" id="IPR012340">
    <property type="entry name" value="NA-bd_OB-fold"/>
</dbReference>
<feature type="domain" description="EngC GTPase" evidence="11">
    <location>
        <begin position="72"/>
        <end position="222"/>
    </location>
</feature>
<dbReference type="AlphaFoldDB" id="A0A135L3Z2"/>
<evidence type="ECO:0000256" key="4">
    <source>
        <dbReference type="ARBA" id="ARBA00022730"/>
    </source>
</evidence>
<feature type="binding site" evidence="10">
    <location>
        <position position="253"/>
    </location>
    <ligand>
        <name>Zn(2+)</name>
        <dbReference type="ChEBI" id="CHEBI:29105"/>
    </ligand>
</feature>
<keyword evidence="5 10" id="KW-0547">Nucleotide-binding</keyword>
<dbReference type="Pfam" id="PF03193">
    <property type="entry name" value="RsgA_GTPase"/>
    <property type="match status" value="1"/>
</dbReference>
<dbReference type="InterPro" id="IPR030378">
    <property type="entry name" value="G_CP_dom"/>
</dbReference>
<dbReference type="PROSITE" id="PS50936">
    <property type="entry name" value="ENGC_GTPASE"/>
    <property type="match status" value="1"/>
</dbReference>
<dbReference type="PANTHER" id="PTHR32120:SF11">
    <property type="entry name" value="SMALL RIBOSOMAL SUBUNIT BIOGENESIS GTPASE RSGA 1, MITOCHONDRIAL-RELATED"/>
    <property type="match status" value="1"/>
</dbReference>
<dbReference type="EC" id="3.6.1.-" evidence="10"/>
<sequence length="296" mass="33645">MPEGQIVKALSSFYYVESEGKTFACKARGVFKLRQQSPLVGDYVSFDQVNEDEGFITEIKIRKNQLIRPPISNVDQAILVFSAKEPDVSTLLLDKFIVHVEKAEIKPIICITKLDLLDLAEENKLQNLLQTYEQMGYSILKTSSKNGKGIEELNEMLKNKISVFAGQSGVGKSSLLNAILPDLQLETSNISFKLGRGKHTTRVVQLIHLSEGGMVADTPGFSQLDFHGIESEELNQFFKEIHQFSDQCRYRGCLHLNEPGCAVKEAVNEQLIDRDRYEHYISFLKEIKEKEENKWR</sequence>
<dbReference type="EMBL" id="LSKU01000001">
    <property type="protein sequence ID" value="KXG43715.1"/>
    <property type="molecule type" value="Genomic_DNA"/>
</dbReference>
<dbReference type="GO" id="GO:0042274">
    <property type="term" value="P:ribosomal small subunit biogenesis"/>
    <property type="evidence" value="ECO:0007669"/>
    <property type="project" value="UniProtKB-UniRule"/>
</dbReference>
<dbReference type="GO" id="GO:0019843">
    <property type="term" value="F:rRNA binding"/>
    <property type="evidence" value="ECO:0007669"/>
    <property type="project" value="UniProtKB-KW"/>
</dbReference>
<keyword evidence="1 10" id="KW-0963">Cytoplasm</keyword>
<dbReference type="InterPro" id="IPR027417">
    <property type="entry name" value="P-loop_NTPase"/>
</dbReference>